<dbReference type="Proteomes" id="UP001170310">
    <property type="component" value="Unassembled WGS sequence"/>
</dbReference>
<dbReference type="AlphaFoldDB" id="A0AAW7YW05"/>
<accession>A0AAW7YW05</accession>
<dbReference type="EMBL" id="JAUOQO010000541">
    <property type="protein sequence ID" value="MDO6575349.1"/>
    <property type="molecule type" value="Genomic_DNA"/>
</dbReference>
<organism evidence="1 2">
    <name type="scientific">Staphylococcus pasteuri_A</name>
    <dbReference type="NCBI Taxonomy" id="3062664"/>
    <lineage>
        <taxon>Bacteria</taxon>
        <taxon>Bacillati</taxon>
        <taxon>Bacillota</taxon>
        <taxon>Bacilli</taxon>
        <taxon>Bacillales</taxon>
        <taxon>Staphylococcaceae</taxon>
        <taxon>Staphylococcus</taxon>
    </lineage>
</organism>
<keyword evidence="2" id="KW-1185">Reference proteome</keyword>
<name>A0AAW7YW05_9STAP</name>
<dbReference type="Gene3D" id="3.30.870.10">
    <property type="entry name" value="Endonuclease Chain A"/>
    <property type="match status" value="1"/>
</dbReference>
<protein>
    <recommendedName>
        <fullName evidence="3">CDP-diacylglycerol--serine O-phosphatidyltransferase</fullName>
    </recommendedName>
</protein>
<evidence type="ECO:0000313" key="2">
    <source>
        <dbReference type="Proteomes" id="UP001170310"/>
    </source>
</evidence>
<feature type="non-terminal residue" evidence="1">
    <location>
        <position position="1"/>
    </location>
</feature>
<gene>
    <name evidence="1" type="ORF">Q4528_14630</name>
</gene>
<evidence type="ECO:0000313" key="1">
    <source>
        <dbReference type="EMBL" id="MDO6575349.1"/>
    </source>
</evidence>
<evidence type="ECO:0008006" key="3">
    <source>
        <dbReference type="Google" id="ProtNLM"/>
    </source>
</evidence>
<comment type="caution">
    <text evidence="1">The sequence shown here is derived from an EMBL/GenBank/DDBJ whole genome shotgun (WGS) entry which is preliminary data.</text>
</comment>
<sequence length="85" mass="9845">VDDTVIYSGASINDIYLEQQQRYRSDRYQLLGNQRLANAMVNYVDQFLIDCDAVSSLSTATPLSTRMLKPAIRRLRVTLQREQYN</sequence>
<feature type="non-terminal residue" evidence="1">
    <location>
        <position position="85"/>
    </location>
</feature>
<reference evidence="1" key="1">
    <citation type="submission" date="2023-07" db="EMBL/GenBank/DDBJ databases">
        <title>Genome content predicts the carbon catabolic preferences of heterotrophic bacteria.</title>
        <authorList>
            <person name="Gralka M."/>
        </authorList>
    </citation>
    <scope>NUCLEOTIDE SEQUENCE</scope>
    <source>
        <strain evidence="1">E2R20</strain>
    </source>
</reference>
<proteinExistence type="predicted"/>